<comment type="caution">
    <text evidence="14">The sequence shown here is derived from an EMBL/GenBank/DDBJ whole genome shotgun (WGS) entry which is preliminary data.</text>
</comment>
<feature type="binding site" description="covalent" evidence="9">
    <location>
        <position position="230"/>
    </location>
    <ligand>
        <name>heme c</name>
        <dbReference type="ChEBI" id="CHEBI:61717"/>
        <label>2</label>
    </ligand>
</feature>
<evidence type="ECO:0000256" key="5">
    <source>
        <dbReference type="ARBA" id="ARBA00022729"/>
    </source>
</evidence>
<dbReference type="OrthoDB" id="9809720at2"/>
<feature type="binding site" description="axial binding residue" evidence="10">
    <location>
        <position position="370"/>
    </location>
    <ligand>
        <name>heme c</name>
        <dbReference type="ChEBI" id="CHEBI:61717"/>
        <label>3</label>
    </ligand>
    <ligandPart>
        <name>Fe</name>
        <dbReference type="ChEBI" id="CHEBI:18248"/>
    </ligandPart>
</feature>
<dbReference type="GO" id="GO:0020037">
    <property type="term" value="F:heme binding"/>
    <property type="evidence" value="ECO:0007669"/>
    <property type="project" value="InterPro"/>
</dbReference>
<dbReference type="PROSITE" id="PS51007">
    <property type="entry name" value="CYTC"/>
    <property type="match status" value="3"/>
</dbReference>
<evidence type="ECO:0000256" key="3">
    <source>
        <dbReference type="ARBA" id="ARBA00022617"/>
    </source>
</evidence>
<evidence type="ECO:0000256" key="6">
    <source>
        <dbReference type="ARBA" id="ARBA00022737"/>
    </source>
</evidence>
<dbReference type="AlphaFoldDB" id="A0A261THB4"/>
<evidence type="ECO:0000256" key="4">
    <source>
        <dbReference type="ARBA" id="ARBA00022723"/>
    </source>
</evidence>
<dbReference type="GO" id="GO:0005506">
    <property type="term" value="F:iron ion binding"/>
    <property type="evidence" value="ECO:0007669"/>
    <property type="project" value="InterPro"/>
</dbReference>
<evidence type="ECO:0000256" key="2">
    <source>
        <dbReference type="ARBA" id="ARBA00022475"/>
    </source>
</evidence>
<dbReference type="GO" id="GO:0005886">
    <property type="term" value="C:plasma membrane"/>
    <property type="evidence" value="ECO:0007669"/>
    <property type="project" value="UniProtKB-SubCell"/>
</dbReference>
<feature type="binding site" description="covalent" evidence="9">
    <location>
        <position position="83"/>
    </location>
    <ligand>
        <name>heme c</name>
        <dbReference type="ChEBI" id="CHEBI:61717"/>
        <label>1</label>
    </ligand>
</feature>
<dbReference type="Pfam" id="PF00034">
    <property type="entry name" value="Cytochrom_C"/>
    <property type="match status" value="2"/>
</dbReference>
<keyword evidence="6" id="KW-0677">Repeat</keyword>
<comment type="cofactor">
    <cofactor evidence="9">
        <name>heme c</name>
        <dbReference type="ChEBI" id="CHEBI:61717"/>
    </cofactor>
    <text evidence="9">Binds 3 heme c groups covalently per subunit.</text>
</comment>
<feature type="binding site" description="axial binding residue" evidence="10">
    <location>
        <position position="87"/>
    </location>
    <ligand>
        <name>heme c</name>
        <dbReference type="ChEBI" id="CHEBI:61717"/>
        <label>1</label>
    </ligand>
    <ligandPart>
        <name>Fe</name>
        <dbReference type="ChEBI" id="CHEBI:18248"/>
    </ligandPart>
</feature>
<comment type="subcellular location">
    <subcellularLocation>
        <location evidence="1">Cell membrane</location>
    </subcellularLocation>
</comment>
<evidence type="ECO:0000256" key="7">
    <source>
        <dbReference type="ARBA" id="ARBA00023004"/>
    </source>
</evidence>
<feature type="signal peptide" evidence="12">
    <location>
        <begin position="1"/>
        <end position="26"/>
    </location>
</feature>
<evidence type="ECO:0000256" key="8">
    <source>
        <dbReference type="ARBA" id="ARBA00023136"/>
    </source>
</evidence>
<dbReference type="GO" id="GO:0016614">
    <property type="term" value="F:oxidoreductase activity, acting on CH-OH group of donors"/>
    <property type="evidence" value="ECO:0007669"/>
    <property type="project" value="InterPro"/>
</dbReference>
<evidence type="ECO:0000259" key="13">
    <source>
        <dbReference type="PROSITE" id="PS51007"/>
    </source>
</evidence>
<protein>
    <submittedName>
        <fullName evidence="14">Alcohol dehydrogenase</fullName>
    </submittedName>
</protein>
<dbReference type="InterPro" id="IPR009056">
    <property type="entry name" value="Cyt_c-like_dom"/>
</dbReference>
<evidence type="ECO:0000313" key="15">
    <source>
        <dbReference type="Proteomes" id="UP000216913"/>
    </source>
</evidence>
<feature type="binding site" description="covalent" evidence="9">
    <location>
        <position position="233"/>
    </location>
    <ligand>
        <name>heme c</name>
        <dbReference type="ChEBI" id="CHEBI:61717"/>
        <label>2</label>
    </ligand>
</feature>
<dbReference type="Proteomes" id="UP000216913">
    <property type="component" value="Unassembled WGS sequence"/>
</dbReference>
<feature type="compositionally biased region" description="Low complexity" evidence="11">
    <location>
        <begin position="49"/>
        <end position="59"/>
    </location>
</feature>
<keyword evidence="4 10" id="KW-0479">Metal-binding</keyword>
<feature type="binding site" description="covalent" evidence="9">
    <location>
        <position position="366"/>
    </location>
    <ligand>
        <name>heme c</name>
        <dbReference type="ChEBI" id="CHEBI:61717"/>
        <label>3</label>
    </ligand>
</feature>
<feature type="region of interest" description="Disordered" evidence="11">
    <location>
        <begin position="39"/>
        <end position="59"/>
    </location>
</feature>
<feature type="binding site" description="axial binding residue" evidence="10">
    <location>
        <position position="234"/>
    </location>
    <ligand>
        <name>heme c</name>
        <dbReference type="ChEBI" id="CHEBI:61717"/>
        <label>2</label>
    </ligand>
    <ligandPart>
        <name>Fe</name>
        <dbReference type="ChEBI" id="CHEBI:18248"/>
    </ligandPart>
</feature>
<accession>A0A261THB4</accession>
<evidence type="ECO:0000313" key="14">
    <source>
        <dbReference type="EMBL" id="OZI49058.1"/>
    </source>
</evidence>
<keyword evidence="7 10" id="KW-0408">Iron</keyword>
<dbReference type="SUPFAM" id="SSF46626">
    <property type="entry name" value="Cytochrome c"/>
    <property type="match status" value="3"/>
</dbReference>
<dbReference type="PIRSF" id="PIRSF000018">
    <property type="entry name" value="Mb_ADH_cyt_c"/>
    <property type="match status" value="1"/>
</dbReference>
<feature type="binding site" description="covalent" evidence="9">
    <location>
        <position position="369"/>
    </location>
    <ligand>
        <name>heme c</name>
        <dbReference type="ChEBI" id="CHEBI:61717"/>
        <label>3</label>
    </ligand>
</feature>
<evidence type="ECO:0000256" key="1">
    <source>
        <dbReference type="ARBA" id="ARBA00004236"/>
    </source>
</evidence>
<dbReference type="InterPro" id="IPR036909">
    <property type="entry name" value="Cyt_c-like_dom_sf"/>
</dbReference>
<feature type="domain" description="Cytochrome c" evidence="13">
    <location>
        <begin position="353"/>
        <end position="443"/>
    </location>
</feature>
<evidence type="ECO:0000256" key="12">
    <source>
        <dbReference type="SAM" id="SignalP"/>
    </source>
</evidence>
<keyword evidence="8" id="KW-0472">Membrane</keyword>
<dbReference type="GO" id="GO:0009055">
    <property type="term" value="F:electron transfer activity"/>
    <property type="evidence" value="ECO:0007669"/>
    <property type="project" value="InterPro"/>
</dbReference>
<keyword evidence="3 9" id="KW-0349">Heme</keyword>
<feature type="domain" description="Cytochrome c" evidence="13">
    <location>
        <begin position="69"/>
        <end position="172"/>
    </location>
</feature>
<reference evidence="14 15" key="1">
    <citation type="submission" date="2017-05" db="EMBL/GenBank/DDBJ databases">
        <title>Complete and WGS of Bordetella genogroups.</title>
        <authorList>
            <person name="Spilker T."/>
            <person name="LiPuma J."/>
        </authorList>
    </citation>
    <scope>NUCLEOTIDE SEQUENCE [LARGE SCALE GENOMIC DNA]</scope>
    <source>
        <strain evidence="14 15">AU10456</strain>
    </source>
</reference>
<keyword evidence="15" id="KW-1185">Reference proteome</keyword>
<dbReference type="PANTHER" id="PTHR35008">
    <property type="entry name" value="BLL4482 PROTEIN-RELATED"/>
    <property type="match status" value="1"/>
</dbReference>
<dbReference type="InterPro" id="IPR051459">
    <property type="entry name" value="Cytochrome_c-type_DH"/>
</dbReference>
<feature type="chain" id="PRO_5012424314" evidence="12">
    <location>
        <begin position="27"/>
        <end position="475"/>
    </location>
</feature>
<sequence length="475" mass="51042">MNNKRLKKRYVALVVCTGVAAGLAWFVTRTPASSFDGEAAQASTPVAPPAGQAPASPALAASPDSAAEAMIRRGEYVARLGDCVACHSVPTGAPFAGGLEMATPLGSIYATNITPDRETGIGAYTLADFDRAVRHGVAPGGRRLYPAMPYPSYTKMDDDDIRALYAYFMQGVKPAHQPNPPSEIPWPLNMRWPLALWNAVYTQPGVYEPKAGGSPLWNRGAYIVQAAGHCGSCHTPRGVAMNEQALDELSPMYLSGALLDGWYAPSLRNDHNTGLGRWSENDIYRFLKHGRNEHAVVYGSMTDAFNNSTQFMTDGDLKAVAHYLKSLPGDPGRDGTPWQYDETTTRTLASAERLKVPGAQTYAAKCAACHGMDGRGQGQWIPPLAGAVSSLTSENASAINITLNGSGRIVANGVPDAYRMPPFRNQLDDREIADVLSFVRTAWGNSGGMVTAEDVAHLRERTDPASSDVIILQMR</sequence>
<feature type="binding site" description="covalent" evidence="9">
    <location>
        <position position="86"/>
    </location>
    <ligand>
        <name>heme c</name>
        <dbReference type="ChEBI" id="CHEBI:61717"/>
        <label>1</label>
    </ligand>
</feature>
<keyword evidence="5 12" id="KW-0732">Signal</keyword>
<evidence type="ECO:0000256" key="10">
    <source>
        <dbReference type="PIRSR" id="PIRSR000018-51"/>
    </source>
</evidence>
<proteinExistence type="predicted"/>
<feature type="domain" description="Cytochrome c" evidence="13">
    <location>
        <begin position="208"/>
        <end position="328"/>
    </location>
</feature>
<dbReference type="PANTHER" id="PTHR35008:SF8">
    <property type="entry name" value="ALCOHOL DEHYDROGENASE CYTOCHROME C SUBUNIT"/>
    <property type="match status" value="1"/>
</dbReference>
<evidence type="ECO:0000256" key="11">
    <source>
        <dbReference type="SAM" id="MobiDB-lite"/>
    </source>
</evidence>
<dbReference type="InterPro" id="IPR014353">
    <property type="entry name" value="Membr-bd_ADH_cyt_c"/>
</dbReference>
<organism evidence="14 15">
    <name type="scientific">Bordetella genomosp. 5</name>
    <dbReference type="NCBI Taxonomy" id="1395608"/>
    <lineage>
        <taxon>Bacteria</taxon>
        <taxon>Pseudomonadati</taxon>
        <taxon>Pseudomonadota</taxon>
        <taxon>Betaproteobacteria</taxon>
        <taxon>Burkholderiales</taxon>
        <taxon>Alcaligenaceae</taxon>
        <taxon>Bordetella</taxon>
    </lineage>
</organism>
<dbReference type="Gene3D" id="1.10.760.10">
    <property type="entry name" value="Cytochrome c-like domain"/>
    <property type="match status" value="3"/>
</dbReference>
<dbReference type="EMBL" id="NEVP01000009">
    <property type="protein sequence ID" value="OZI49058.1"/>
    <property type="molecule type" value="Genomic_DNA"/>
</dbReference>
<evidence type="ECO:0000256" key="9">
    <source>
        <dbReference type="PIRSR" id="PIRSR000018-50"/>
    </source>
</evidence>
<gene>
    <name evidence="14" type="ORF">CAL25_15665</name>
</gene>
<keyword evidence="2" id="KW-1003">Cell membrane</keyword>
<name>A0A261THB4_9BORD</name>